<reference evidence="2" key="1">
    <citation type="journal article" date="2014" name="Science">
        <title>Ancient hybridizations among the ancestral genomes of bread wheat.</title>
        <authorList>
            <consortium name="International Wheat Genome Sequencing Consortium,"/>
            <person name="Marcussen T."/>
            <person name="Sandve S.R."/>
            <person name="Heier L."/>
            <person name="Spannagl M."/>
            <person name="Pfeifer M."/>
            <person name="Jakobsen K.S."/>
            <person name="Wulff B.B."/>
            <person name="Steuernagel B."/>
            <person name="Mayer K.F."/>
            <person name="Olsen O.A."/>
        </authorList>
    </citation>
    <scope>NUCLEOTIDE SEQUENCE [LARGE SCALE GENOMIC DNA]</scope>
    <source>
        <strain evidence="2">cv. AL8/78</strain>
    </source>
</reference>
<protein>
    <submittedName>
        <fullName evidence="1">Uncharacterized protein</fullName>
    </submittedName>
</protein>
<organism evidence="1 2">
    <name type="scientific">Aegilops tauschii subsp. strangulata</name>
    <name type="common">Goatgrass</name>
    <dbReference type="NCBI Taxonomy" id="200361"/>
    <lineage>
        <taxon>Eukaryota</taxon>
        <taxon>Viridiplantae</taxon>
        <taxon>Streptophyta</taxon>
        <taxon>Embryophyta</taxon>
        <taxon>Tracheophyta</taxon>
        <taxon>Spermatophyta</taxon>
        <taxon>Magnoliopsida</taxon>
        <taxon>Liliopsida</taxon>
        <taxon>Poales</taxon>
        <taxon>Poaceae</taxon>
        <taxon>BOP clade</taxon>
        <taxon>Pooideae</taxon>
        <taxon>Triticodae</taxon>
        <taxon>Triticeae</taxon>
        <taxon>Triticinae</taxon>
        <taxon>Aegilops</taxon>
    </lineage>
</organism>
<reference evidence="1" key="4">
    <citation type="submission" date="2019-03" db="UniProtKB">
        <authorList>
            <consortium name="EnsemblPlants"/>
        </authorList>
    </citation>
    <scope>IDENTIFICATION</scope>
</reference>
<accession>A0A453D2X5</accession>
<dbReference type="Gramene" id="AET2Gv21068200.5">
    <property type="protein sequence ID" value="AET2Gv21068200.5"/>
    <property type="gene ID" value="AET2Gv21068200"/>
</dbReference>
<sequence>LLDTHTPLPLKKRKNSTSSNFFLRGHSTSSREYNAGPYFLLLCFLF</sequence>
<keyword evidence="2" id="KW-1185">Reference proteome</keyword>
<dbReference type="AlphaFoldDB" id="A0A453D2X5"/>
<name>A0A453D2X5_AEGTS</name>
<dbReference type="Proteomes" id="UP000015105">
    <property type="component" value="Chromosome 2D"/>
</dbReference>
<reference evidence="1" key="5">
    <citation type="journal article" date="2021" name="G3 (Bethesda)">
        <title>Aegilops tauschii genome assembly Aet v5.0 features greater sequence contiguity and improved annotation.</title>
        <authorList>
            <person name="Wang L."/>
            <person name="Zhu T."/>
            <person name="Rodriguez J.C."/>
            <person name="Deal K.R."/>
            <person name="Dubcovsky J."/>
            <person name="McGuire P.E."/>
            <person name="Lux T."/>
            <person name="Spannagl M."/>
            <person name="Mayer K.F.X."/>
            <person name="Baldrich P."/>
            <person name="Meyers B.C."/>
            <person name="Huo N."/>
            <person name="Gu Y.Q."/>
            <person name="Zhou H."/>
            <person name="Devos K.M."/>
            <person name="Bennetzen J.L."/>
            <person name="Unver T."/>
            <person name="Budak H."/>
            <person name="Gulick P.J."/>
            <person name="Galiba G."/>
            <person name="Kalapos B."/>
            <person name="Nelson D.R."/>
            <person name="Li P."/>
            <person name="You F.M."/>
            <person name="Luo M.C."/>
            <person name="Dvorak J."/>
        </authorList>
    </citation>
    <scope>NUCLEOTIDE SEQUENCE [LARGE SCALE GENOMIC DNA]</scope>
    <source>
        <strain evidence="1">cv. AL8/78</strain>
    </source>
</reference>
<reference evidence="2" key="2">
    <citation type="journal article" date="2017" name="Nat. Plants">
        <title>The Aegilops tauschii genome reveals multiple impacts of transposons.</title>
        <authorList>
            <person name="Zhao G."/>
            <person name="Zou C."/>
            <person name="Li K."/>
            <person name="Wang K."/>
            <person name="Li T."/>
            <person name="Gao L."/>
            <person name="Zhang X."/>
            <person name="Wang H."/>
            <person name="Yang Z."/>
            <person name="Liu X."/>
            <person name="Jiang W."/>
            <person name="Mao L."/>
            <person name="Kong X."/>
            <person name="Jiao Y."/>
            <person name="Jia J."/>
        </authorList>
    </citation>
    <scope>NUCLEOTIDE SEQUENCE [LARGE SCALE GENOMIC DNA]</scope>
    <source>
        <strain evidence="2">cv. AL8/78</strain>
    </source>
</reference>
<dbReference type="EnsemblPlants" id="AET2Gv21068200.5">
    <property type="protein sequence ID" value="AET2Gv21068200.5"/>
    <property type="gene ID" value="AET2Gv21068200"/>
</dbReference>
<evidence type="ECO:0000313" key="2">
    <source>
        <dbReference type="Proteomes" id="UP000015105"/>
    </source>
</evidence>
<reference evidence="1" key="3">
    <citation type="journal article" date="2017" name="Nature">
        <title>Genome sequence of the progenitor of the wheat D genome Aegilops tauschii.</title>
        <authorList>
            <person name="Luo M.C."/>
            <person name="Gu Y.Q."/>
            <person name="Puiu D."/>
            <person name="Wang H."/>
            <person name="Twardziok S.O."/>
            <person name="Deal K.R."/>
            <person name="Huo N."/>
            <person name="Zhu T."/>
            <person name="Wang L."/>
            <person name="Wang Y."/>
            <person name="McGuire P.E."/>
            <person name="Liu S."/>
            <person name="Long H."/>
            <person name="Ramasamy R.K."/>
            <person name="Rodriguez J.C."/>
            <person name="Van S.L."/>
            <person name="Yuan L."/>
            <person name="Wang Z."/>
            <person name="Xia Z."/>
            <person name="Xiao L."/>
            <person name="Anderson O.D."/>
            <person name="Ouyang S."/>
            <person name="Liang Y."/>
            <person name="Zimin A.V."/>
            <person name="Pertea G."/>
            <person name="Qi P."/>
            <person name="Bennetzen J.L."/>
            <person name="Dai X."/>
            <person name="Dawson M.W."/>
            <person name="Muller H.G."/>
            <person name="Kugler K."/>
            <person name="Rivarola-Duarte L."/>
            <person name="Spannagl M."/>
            <person name="Mayer K.F.X."/>
            <person name="Lu F.H."/>
            <person name="Bevan M.W."/>
            <person name="Leroy P."/>
            <person name="Li P."/>
            <person name="You F.M."/>
            <person name="Sun Q."/>
            <person name="Liu Z."/>
            <person name="Lyons E."/>
            <person name="Wicker T."/>
            <person name="Salzberg S.L."/>
            <person name="Devos K.M."/>
            <person name="Dvorak J."/>
        </authorList>
    </citation>
    <scope>NUCLEOTIDE SEQUENCE [LARGE SCALE GENOMIC DNA]</scope>
    <source>
        <strain evidence="1">cv. AL8/78</strain>
    </source>
</reference>
<proteinExistence type="predicted"/>
<evidence type="ECO:0000313" key="1">
    <source>
        <dbReference type="EnsemblPlants" id="AET2Gv21068200.5"/>
    </source>
</evidence>